<dbReference type="EMBL" id="BART01026078">
    <property type="protein sequence ID" value="GAG92557.1"/>
    <property type="molecule type" value="Genomic_DNA"/>
</dbReference>
<name>X1CHK1_9ZZZZ</name>
<reference evidence="2" key="1">
    <citation type="journal article" date="2014" name="Front. Microbiol.">
        <title>High frequency of phylogenetically diverse reductive dehalogenase-homologous genes in deep subseafloor sedimentary metagenomes.</title>
        <authorList>
            <person name="Kawai M."/>
            <person name="Futagami T."/>
            <person name="Toyoda A."/>
            <person name="Takaki Y."/>
            <person name="Nishi S."/>
            <person name="Hori S."/>
            <person name="Arai W."/>
            <person name="Tsubouchi T."/>
            <person name="Morono Y."/>
            <person name="Uchiyama I."/>
            <person name="Ito T."/>
            <person name="Fujiyama A."/>
            <person name="Inagaki F."/>
            <person name="Takami H."/>
        </authorList>
    </citation>
    <scope>NUCLEOTIDE SEQUENCE</scope>
    <source>
        <strain evidence="2">Expedition CK06-06</strain>
    </source>
</reference>
<proteinExistence type="predicted"/>
<dbReference type="AlphaFoldDB" id="X1CHK1"/>
<organism evidence="2">
    <name type="scientific">marine sediment metagenome</name>
    <dbReference type="NCBI Taxonomy" id="412755"/>
    <lineage>
        <taxon>unclassified sequences</taxon>
        <taxon>metagenomes</taxon>
        <taxon>ecological metagenomes</taxon>
    </lineage>
</organism>
<comment type="caution">
    <text evidence="2">The sequence shown here is derived from an EMBL/GenBank/DDBJ whole genome shotgun (WGS) entry which is preliminary data.</text>
</comment>
<accession>X1CHK1</accession>
<dbReference type="SUPFAM" id="SSF48230">
    <property type="entry name" value="Chondroitin AC/alginate lyase"/>
    <property type="match status" value="1"/>
</dbReference>
<dbReference type="PANTHER" id="PTHR39210">
    <property type="entry name" value="HEPARIN-SULFATE LYASE"/>
    <property type="match status" value="1"/>
</dbReference>
<evidence type="ECO:0000259" key="1">
    <source>
        <dbReference type="Pfam" id="PF16889"/>
    </source>
</evidence>
<dbReference type="InterPro" id="IPR008929">
    <property type="entry name" value="Chondroitin_lyas"/>
</dbReference>
<dbReference type="Pfam" id="PF16889">
    <property type="entry name" value="Hepar_II_III_N"/>
    <property type="match status" value="1"/>
</dbReference>
<dbReference type="InterPro" id="IPR031680">
    <property type="entry name" value="Hepar_II_III_N"/>
</dbReference>
<dbReference type="PANTHER" id="PTHR39210:SF1">
    <property type="entry name" value="HEPARIN-SULFATE LYASE"/>
    <property type="match status" value="1"/>
</dbReference>
<evidence type="ECO:0000313" key="2">
    <source>
        <dbReference type="EMBL" id="GAG92557.1"/>
    </source>
</evidence>
<sequence>GKVEVSYRLVPRGVKNYFYNMDISNDEELKNVKEKIKSKVSFLTNSCDNKSNLNYASNIDYEPIDWHIDFKSGYRWDKKTWYKRIKYGHTLGVDIKVPWELSRFQYLIALGQAYVITRDEKYSLEYIYQITDWIENNPPWFGVNWVCTMDVAIRAANLVLSLSFFKNSKLITDKLLFYFTKNIYIHGKHIINNLEYGPITSNHYLSDISGLLFISELFSEFDMGRKWKKFAIKELKKEMAKQVYDDGVDFEASTCYHRLVLELFFYCTLFAIKNSPEFK</sequence>
<protein>
    <recommendedName>
        <fullName evidence="1">Heparin-sulfate lyase N-terminal domain-containing protein</fullName>
    </recommendedName>
</protein>
<feature type="non-terminal residue" evidence="2">
    <location>
        <position position="279"/>
    </location>
</feature>
<gene>
    <name evidence="2" type="ORF">S01H4_46621</name>
</gene>
<feature type="non-terminal residue" evidence="2">
    <location>
        <position position="1"/>
    </location>
</feature>
<feature type="domain" description="Heparin-sulfate lyase N-terminal" evidence="1">
    <location>
        <begin position="48"/>
        <end position="266"/>
    </location>
</feature>
<dbReference type="Gene3D" id="1.50.10.100">
    <property type="entry name" value="Chondroitin AC/alginate lyase"/>
    <property type="match status" value="1"/>
</dbReference>